<dbReference type="SMART" id="SM00228">
    <property type="entry name" value="PDZ"/>
    <property type="match status" value="1"/>
</dbReference>
<dbReference type="PROSITE" id="PS50106">
    <property type="entry name" value="PDZ"/>
    <property type="match status" value="1"/>
</dbReference>
<evidence type="ECO:0000256" key="2">
    <source>
        <dbReference type="ARBA" id="ARBA00022801"/>
    </source>
</evidence>
<keyword evidence="6" id="KW-1185">Reference proteome</keyword>
<gene>
    <name evidence="5" type="ORF">RM590_18870</name>
</gene>
<feature type="chain" id="PRO_5045843118" evidence="3">
    <location>
        <begin position="24"/>
        <end position="354"/>
    </location>
</feature>
<dbReference type="PRINTS" id="PR00834">
    <property type="entry name" value="PROTEASES2C"/>
</dbReference>
<dbReference type="PANTHER" id="PTHR43343:SF3">
    <property type="entry name" value="PROTEASE DO-LIKE 8, CHLOROPLASTIC"/>
    <property type="match status" value="1"/>
</dbReference>
<dbReference type="Gene3D" id="2.30.42.10">
    <property type="match status" value="1"/>
</dbReference>
<name>A0ABU2MSP2_9ACTN</name>
<reference evidence="6" key="1">
    <citation type="submission" date="2023-07" db="EMBL/GenBank/DDBJ databases">
        <title>30 novel species of actinomycetes from the DSMZ collection.</title>
        <authorList>
            <person name="Nouioui I."/>
        </authorList>
    </citation>
    <scope>NUCLEOTIDE SEQUENCE [LARGE SCALE GENOMIC DNA]</scope>
    <source>
        <strain evidence="6">DSM 44938</strain>
    </source>
</reference>
<protein>
    <submittedName>
        <fullName evidence="5">Trypsin-like peptidase domain-containing protein</fullName>
    </submittedName>
</protein>
<organism evidence="5 6">
    <name type="scientific">Streptomyces litchfieldiae</name>
    <dbReference type="NCBI Taxonomy" id="3075543"/>
    <lineage>
        <taxon>Bacteria</taxon>
        <taxon>Bacillati</taxon>
        <taxon>Actinomycetota</taxon>
        <taxon>Actinomycetes</taxon>
        <taxon>Kitasatosporales</taxon>
        <taxon>Streptomycetaceae</taxon>
        <taxon>Streptomyces</taxon>
    </lineage>
</organism>
<dbReference type="Pfam" id="PF13365">
    <property type="entry name" value="Trypsin_2"/>
    <property type="match status" value="1"/>
</dbReference>
<accession>A0ABU2MSP2</accession>
<evidence type="ECO:0000313" key="6">
    <source>
        <dbReference type="Proteomes" id="UP001183246"/>
    </source>
</evidence>
<dbReference type="PANTHER" id="PTHR43343">
    <property type="entry name" value="PEPTIDASE S12"/>
    <property type="match status" value="1"/>
</dbReference>
<evidence type="ECO:0000256" key="1">
    <source>
        <dbReference type="ARBA" id="ARBA00022670"/>
    </source>
</evidence>
<evidence type="ECO:0000256" key="3">
    <source>
        <dbReference type="SAM" id="SignalP"/>
    </source>
</evidence>
<proteinExistence type="predicted"/>
<dbReference type="Proteomes" id="UP001183246">
    <property type="component" value="Unassembled WGS sequence"/>
</dbReference>
<dbReference type="InterPro" id="IPR001940">
    <property type="entry name" value="Peptidase_S1C"/>
</dbReference>
<dbReference type="EMBL" id="JAVREL010000010">
    <property type="protein sequence ID" value="MDT0344659.1"/>
    <property type="molecule type" value="Genomic_DNA"/>
</dbReference>
<feature type="signal peptide" evidence="3">
    <location>
        <begin position="1"/>
        <end position="23"/>
    </location>
</feature>
<sequence length="354" mass="35758">MALSSPSPLSPGAVLLCAGALLAVGAGCTGGSPDADETRAVRASRAPAPTVSDDLQDTYEEVVNDVLPSVVQITTGDGLGSGVVYDEEGHIVTNAHVVGEEKRFEVLLATGQQPERAELVASYPEQDLAVIALDDAPDQLRPATFGDSSKVEVGQIVLAMGNPLGLSSSVTQGIVSAVGRSVSEGEGQATLGNMVQTSAAINPGNSGGALVNLSGHVIGIPTLAARDPGLSGGQAPGIGFAIPASTVTFLADQMIEHGRVVDSGRAALGVSVRTVLGDGFQPVGAAIVEADEDGPAARAGLRPGDVVVRVGKEDVTDVVSLAEALAAHRPGDRAEVTYERNGERHTAEVTLGEA</sequence>
<comment type="caution">
    <text evidence="5">The sequence shown here is derived from an EMBL/GenBank/DDBJ whole genome shotgun (WGS) entry which is preliminary data.</text>
</comment>
<dbReference type="Pfam" id="PF13180">
    <property type="entry name" value="PDZ_2"/>
    <property type="match status" value="1"/>
</dbReference>
<feature type="domain" description="PDZ" evidence="4">
    <location>
        <begin position="254"/>
        <end position="329"/>
    </location>
</feature>
<keyword evidence="1" id="KW-0645">Protease</keyword>
<dbReference type="SUPFAM" id="SSF50494">
    <property type="entry name" value="Trypsin-like serine proteases"/>
    <property type="match status" value="1"/>
</dbReference>
<dbReference type="RefSeq" id="WP_311705789.1">
    <property type="nucleotide sequence ID" value="NZ_JAVREL010000010.1"/>
</dbReference>
<keyword evidence="2" id="KW-0378">Hydrolase</keyword>
<dbReference type="InterPro" id="IPR051201">
    <property type="entry name" value="Chloro_Bact_Ser_Proteases"/>
</dbReference>
<dbReference type="Gene3D" id="2.40.10.120">
    <property type="match status" value="1"/>
</dbReference>
<dbReference type="SUPFAM" id="SSF50156">
    <property type="entry name" value="PDZ domain-like"/>
    <property type="match status" value="1"/>
</dbReference>
<dbReference type="InterPro" id="IPR036034">
    <property type="entry name" value="PDZ_sf"/>
</dbReference>
<dbReference type="InterPro" id="IPR001478">
    <property type="entry name" value="PDZ"/>
</dbReference>
<dbReference type="InterPro" id="IPR009003">
    <property type="entry name" value="Peptidase_S1_PA"/>
</dbReference>
<keyword evidence="3" id="KW-0732">Signal</keyword>
<evidence type="ECO:0000259" key="4">
    <source>
        <dbReference type="PROSITE" id="PS50106"/>
    </source>
</evidence>
<evidence type="ECO:0000313" key="5">
    <source>
        <dbReference type="EMBL" id="MDT0344659.1"/>
    </source>
</evidence>